<dbReference type="GO" id="GO:1901052">
    <property type="term" value="P:sarcosine metabolic process"/>
    <property type="evidence" value="ECO:0007669"/>
    <property type="project" value="TreeGrafter"/>
</dbReference>
<dbReference type="PANTHER" id="PTHR16458:SF2">
    <property type="entry name" value="GLYCINE N-METHYLTRANSFERASE"/>
    <property type="match status" value="1"/>
</dbReference>
<dbReference type="PANTHER" id="PTHR16458">
    <property type="entry name" value="GLYCINE N-METHYLTRANSFERASE"/>
    <property type="match status" value="1"/>
</dbReference>
<dbReference type="CDD" id="cd02440">
    <property type="entry name" value="AdoMet_MTases"/>
    <property type="match status" value="1"/>
</dbReference>
<accession>A0A2X4VLP1</accession>
<dbReference type="RefSeq" id="WP_066142533.1">
    <property type="nucleotide sequence ID" value="NZ_CBCSGM010000002.1"/>
</dbReference>
<dbReference type="InterPro" id="IPR014369">
    <property type="entry name" value="Gly/Sar_N_MeTrfase"/>
</dbReference>
<keyword evidence="6" id="KW-1185">Reference proteome</keyword>
<dbReference type="GO" id="GO:0046498">
    <property type="term" value="P:S-adenosylhomocysteine metabolic process"/>
    <property type="evidence" value="ECO:0007669"/>
    <property type="project" value="TreeGrafter"/>
</dbReference>
<dbReference type="GO" id="GO:0005829">
    <property type="term" value="C:cytosol"/>
    <property type="evidence" value="ECO:0007669"/>
    <property type="project" value="TreeGrafter"/>
</dbReference>
<dbReference type="Proteomes" id="UP000249134">
    <property type="component" value="Chromosome 1"/>
</dbReference>
<dbReference type="EMBL" id="LS483476">
    <property type="protein sequence ID" value="SQI53057.1"/>
    <property type="molecule type" value="Genomic_DNA"/>
</dbReference>
<sequence length="257" mass="29017">MTDSMANFYNDLAEEYHLIYSNWDYAIDQQGSILDHIISGILGNVTETKIAVLDCSCGIGTQAIGLAKRGYVVTGTDISNSSILRASREANLRNVSINFNVADLRSLQKDVGGVFDVVLSADNALPHLLTDEDLSLAFQNLSSKLRQNGVLILTLRDYDKLITVKPRVTQPNVFDEGKRITFQVWNWIDDLKMYQLLQFILQDMNGKWEMKSFSTTYRALLRAEVDSLLKFGGFTEVEWHMPEKTGFHQPIVTARKS</sequence>
<dbReference type="GO" id="GO:0017174">
    <property type="term" value="F:glycine N-methyltransferase activity"/>
    <property type="evidence" value="ECO:0007669"/>
    <property type="project" value="InterPro"/>
</dbReference>
<dbReference type="AlphaFoldDB" id="A0A2X4VLP1"/>
<dbReference type="GO" id="GO:0016594">
    <property type="term" value="F:glycine binding"/>
    <property type="evidence" value="ECO:0007669"/>
    <property type="project" value="TreeGrafter"/>
</dbReference>
<reference evidence="5 6" key="1">
    <citation type="submission" date="2018-06" db="EMBL/GenBank/DDBJ databases">
        <authorList>
            <consortium name="Pathogen Informatics"/>
            <person name="Doyle S."/>
        </authorList>
    </citation>
    <scope>NUCLEOTIDE SEQUENCE [LARGE SCALE GENOMIC DNA]</scope>
    <source>
        <strain evidence="5 6">NCTC4824</strain>
    </source>
</reference>
<organism evidence="5 6">
    <name type="scientific">Lederbergia lenta</name>
    <name type="common">Bacillus lentus</name>
    <dbReference type="NCBI Taxonomy" id="1467"/>
    <lineage>
        <taxon>Bacteria</taxon>
        <taxon>Bacillati</taxon>
        <taxon>Bacillota</taxon>
        <taxon>Bacilli</taxon>
        <taxon>Bacillales</taxon>
        <taxon>Bacillaceae</taxon>
        <taxon>Lederbergia</taxon>
    </lineage>
</organism>
<dbReference type="Gene3D" id="3.40.50.150">
    <property type="entry name" value="Vaccinia Virus protein VP39"/>
    <property type="match status" value="1"/>
</dbReference>
<gene>
    <name evidence="5" type="primary">bsmA_1</name>
    <name evidence="5" type="ORF">NCTC4824_00639</name>
</gene>
<evidence type="ECO:0000256" key="3">
    <source>
        <dbReference type="ARBA" id="ARBA00022691"/>
    </source>
</evidence>
<dbReference type="Pfam" id="PF13649">
    <property type="entry name" value="Methyltransf_25"/>
    <property type="match status" value="1"/>
</dbReference>
<dbReference type="GO" id="GO:0042802">
    <property type="term" value="F:identical protein binding"/>
    <property type="evidence" value="ECO:0007669"/>
    <property type="project" value="TreeGrafter"/>
</dbReference>
<proteinExistence type="predicted"/>
<dbReference type="GO" id="GO:0032259">
    <property type="term" value="P:methylation"/>
    <property type="evidence" value="ECO:0007669"/>
    <property type="project" value="UniProtKB-KW"/>
</dbReference>
<dbReference type="SUPFAM" id="SSF53335">
    <property type="entry name" value="S-adenosyl-L-methionine-dependent methyltransferases"/>
    <property type="match status" value="1"/>
</dbReference>
<dbReference type="GO" id="GO:0006730">
    <property type="term" value="P:one-carbon metabolic process"/>
    <property type="evidence" value="ECO:0007669"/>
    <property type="project" value="TreeGrafter"/>
</dbReference>
<evidence type="ECO:0000313" key="6">
    <source>
        <dbReference type="Proteomes" id="UP000249134"/>
    </source>
</evidence>
<protein>
    <submittedName>
        <fullName evidence="5">SAM dependent methyltransferase</fullName>
        <ecNumber evidence="5">2.1.1.156</ecNumber>
    </submittedName>
</protein>
<evidence type="ECO:0000256" key="1">
    <source>
        <dbReference type="ARBA" id="ARBA00022603"/>
    </source>
</evidence>
<dbReference type="GO" id="GO:0006111">
    <property type="term" value="P:regulation of gluconeogenesis"/>
    <property type="evidence" value="ECO:0007669"/>
    <property type="project" value="TreeGrafter"/>
</dbReference>
<dbReference type="InterPro" id="IPR029063">
    <property type="entry name" value="SAM-dependent_MTases_sf"/>
</dbReference>
<keyword evidence="3" id="KW-0949">S-adenosyl-L-methionine</keyword>
<evidence type="ECO:0000256" key="2">
    <source>
        <dbReference type="ARBA" id="ARBA00022679"/>
    </source>
</evidence>
<dbReference type="KEGG" id="blen:NCTC4824_00639"/>
<keyword evidence="2 5" id="KW-0808">Transferase</keyword>
<evidence type="ECO:0000313" key="5">
    <source>
        <dbReference type="EMBL" id="SQI53057.1"/>
    </source>
</evidence>
<feature type="domain" description="Methyltransferase" evidence="4">
    <location>
        <begin position="52"/>
        <end position="149"/>
    </location>
</feature>
<dbReference type="GO" id="GO:0051289">
    <property type="term" value="P:protein homotetramerization"/>
    <property type="evidence" value="ECO:0007669"/>
    <property type="project" value="TreeGrafter"/>
</dbReference>
<dbReference type="STRING" id="1348624.GCA_001591545_02573"/>
<name>A0A2X4VLP1_LEDLE</name>
<dbReference type="GO" id="GO:1904047">
    <property type="term" value="F:S-adenosyl-L-methionine binding"/>
    <property type="evidence" value="ECO:0007669"/>
    <property type="project" value="TreeGrafter"/>
</dbReference>
<keyword evidence="1 5" id="KW-0489">Methyltransferase</keyword>
<dbReference type="Gene3D" id="2.20.25.110">
    <property type="entry name" value="S-adenosyl-L-methionine-dependent methyltransferases"/>
    <property type="match status" value="1"/>
</dbReference>
<dbReference type="InterPro" id="IPR041698">
    <property type="entry name" value="Methyltransf_25"/>
</dbReference>
<evidence type="ECO:0000259" key="4">
    <source>
        <dbReference type="Pfam" id="PF13649"/>
    </source>
</evidence>
<dbReference type="EC" id="2.1.1.156" evidence="5"/>
<dbReference type="GO" id="GO:0046500">
    <property type="term" value="P:S-adenosylmethionine metabolic process"/>
    <property type="evidence" value="ECO:0007669"/>
    <property type="project" value="TreeGrafter"/>
</dbReference>